<proteinExistence type="predicted"/>
<feature type="compositionally biased region" description="Low complexity" evidence="1">
    <location>
        <begin position="102"/>
        <end position="123"/>
    </location>
</feature>
<feature type="compositionally biased region" description="Acidic residues" evidence="1">
    <location>
        <begin position="308"/>
        <end position="318"/>
    </location>
</feature>
<dbReference type="RefSeq" id="WP_109727093.1">
    <property type="nucleotide sequence ID" value="NZ_QGDI01000009.1"/>
</dbReference>
<comment type="caution">
    <text evidence="3">The sequence shown here is derived from an EMBL/GenBank/DDBJ whole genome shotgun (WGS) entry which is preliminary data.</text>
</comment>
<name>A0A315XYG5_RUMFL</name>
<dbReference type="EMBL" id="QGDI01000009">
    <property type="protein sequence ID" value="PWJ11591.1"/>
    <property type="molecule type" value="Genomic_DNA"/>
</dbReference>
<feature type="compositionally biased region" description="Low complexity" evidence="1">
    <location>
        <begin position="41"/>
        <end position="50"/>
    </location>
</feature>
<organism evidence="3 4">
    <name type="scientific">Ruminococcus flavefaciens</name>
    <dbReference type="NCBI Taxonomy" id="1265"/>
    <lineage>
        <taxon>Bacteria</taxon>
        <taxon>Bacillati</taxon>
        <taxon>Bacillota</taxon>
        <taxon>Clostridia</taxon>
        <taxon>Eubacteriales</taxon>
        <taxon>Oscillospiraceae</taxon>
        <taxon>Ruminococcus</taxon>
    </lineage>
</organism>
<feature type="region of interest" description="Disordered" evidence="1">
    <location>
        <begin position="291"/>
        <end position="318"/>
    </location>
</feature>
<keyword evidence="2" id="KW-0732">Signal</keyword>
<feature type="compositionally biased region" description="Polar residues" evidence="1">
    <location>
        <begin position="55"/>
        <end position="65"/>
    </location>
</feature>
<reference evidence="3 4" key="1">
    <citation type="submission" date="2018-05" db="EMBL/GenBank/DDBJ databases">
        <title>The Hungate 1000. A catalogue of reference genomes from the rumen microbiome.</title>
        <authorList>
            <person name="Kelly W."/>
        </authorList>
    </citation>
    <scope>NUCLEOTIDE SEQUENCE [LARGE SCALE GENOMIC DNA]</scope>
    <source>
        <strain evidence="3 4">SAb67</strain>
    </source>
</reference>
<evidence type="ECO:0000313" key="4">
    <source>
        <dbReference type="Proteomes" id="UP000245720"/>
    </source>
</evidence>
<evidence type="ECO:0008006" key="5">
    <source>
        <dbReference type="Google" id="ProtNLM"/>
    </source>
</evidence>
<feature type="compositionally biased region" description="Low complexity" evidence="1">
    <location>
        <begin position="69"/>
        <end position="91"/>
    </location>
</feature>
<protein>
    <recommendedName>
        <fullName evidence="5">YD repeat-containing protein</fullName>
    </recommendedName>
</protein>
<gene>
    <name evidence="3" type="ORF">IE37_02354</name>
</gene>
<evidence type="ECO:0000313" key="3">
    <source>
        <dbReference type="EMBL" id="PWJ11591.1"/>
    </source>
</evidence>
<feature type="signal peptide" evidence="2">
    <location>
        <begin position="1"/>
        <end position="23"/>
    </location>
</feature>
<dbReference type="AlphaFoldDB" id="A0A315XYG5"/>
<accession>A0A315XYG5</accession>
<sequence length="318" mass="34658">MKKCILPVILLALLSGCGKVSDASGVESRINIVSGIVEGTTRSRTTSETEAMTDGHTTGSTTSKTAGEKVSGTTTTKSKKSSVQAATRASGGNSGGSRGTTRHVPTVQRTTTTAAQPTSQTPAIDPKDYSSITFELNSSSNEIDVSREGMSGSIQVLKDVDLTEIRNTIANDPSKTINDFIVRQNDFDFDGYPDLFIIEKQDELNKTGKYYRYDPTKGIYAAWSELNGLGFEIVPNATENSLTIYNKKDTLNYEAKTFEWNEHQLLVLRRYVNQYNDGELIETVLYDENGIESSRETKDSQGNPVGGETEDPSAEDLS</sequence>
<feature type="chain" id="PRO_5016268095" description="YD repeat-containing protein" evidence="2">
    <location>
        <begin position="24"/>
        <end position="318"/>
    </location>
</feature>
<dbReference type="NCBIfam" id="NF047539">
    <property type="entry name" value="XAC2610_fam"/>
    <property type="match status" value="1"/>
</dbReference>
<dbReference type="OrthoDB" id="1818468at2"/>
<dbReference type="PROSITE" id="PS51257">
    <property type="entry name" value="PROKAR_LIPOPROTEIN"/>
    <property type="match status" value="1"/>
</dbReference>
<dbReference type="InterPro" id="IPR058087">
    <property type="entry name" value="XAC2610_dom"/>
</dbReference>
<evidence type="ECO:0000256" key="2">
    <source>
        <dbReference type="SAM" id="SignalP"/>
    </source>
</evidence>
<dbReference type="Proteomes" id="UP000245720">
    <property type="component" value="Unassembled WGS sequence"/>
</dbReference>
<evidence type="ECO:0000256" key="1">
    <source>
        <dbReference type="SAM" id="MobiDB-lite"/>
    </source>
</evidence>
<feature type="region of interest" description="Disordered" evidence="1">
    <location>
        <begin position="41"/>
        <end position="127"/>
    </location>
</feature>